<proteinExistence type="predicted"/>
<protein>
    <recommendedName>
        <fullName evidence="3">DUF1508 domain-containing protein</fullName>
    </recommendedName>
</protein>
<sequence length="113" mass="13210">MPLFKIFTDKEGVYRFFLKTDSKHISFISTGCSSKFQCLQKLELFKQQAFNNKCYIRLTTERGDPYFKFIKSVTNEVVGDSELFLNRRMMEKKITEIKKVVPVAKVDTLTYSG</sequence>
<evidence type="ECO:0008006" key="3">
    <source>
        <dbReference type="Google" id="ProtNLM"/>
    </source>
</evidence>
<gene>
    <name evidence="1" type="ORF">ACFFU1_00200</name>
</gene>
<evidence type="ECO:0000313" key="1">
    <source>
        <dbReference type="EMBL" id="MFB9103298.1"/>
    </source>
</evidence>
<dbReference type="SUPFAM" id="SSF160113">
    <property type="entry name" value="YegP-like"/>
    <property type="match status" value="1"/>
</dbReference>
<reference evidence="1 2" key="1">
    <citation type="submission" date="2024-09" db="EMBL/GenBank/DDBJ databases">
        <authorList>
            <person name="Sun Q."/>
            <person name="Mori K."/>
        </authorList>
    </citation>
    <scope>NUCLEOTIDE SEQUENCE [LARGE SCALE GENOMIC DNA]</scope>
    <source>
        <strain evidence="1 2">CECT 8300</strain>
    </source>
</reference>
<organism evidence="1 2">
    <name type="scientific">Algibacter miyuki</name>
    <dbReference type="NCBI Taxonomy" id="1306933"/>
    <lineage>
        <taxon>Bacteria</taxon>
        <taxon>Pseudomonadati</taxon>
        <taxon>Bacteroidota</taxon>
        <taxon>Flavobacteriia</taxon>
        <taxon>Flavobacteriales</taxon>
        <taxon>Flavobacteriaceae</taxon>
        <taxon>Algibacter</taxon>
    </lineage>
</organism>
<accession>A0ABV5GUI4</accession>
<dbReference type="InterPro" id="IPR036913">
    <property type="entry name" value="YegP-like_sf"/>
</dbReference>
<name>A0ABV5GUI4_9FLAO</name>
<evidence type="ECO:0000313" key="2">
    <source>
        <dbReference type="Proteomes" id="UP001589590"/>
    </source>
</evidence>
<keyword evidence="2" id="KW-1185">Reference proteome</keyword>
<dbReference type="EMBL" id="JBHMFA010000001">
    <property type="protein sequence ID" value="MFB9103298.1"/>
    <property type="molecule type" value="Genomic_DNA"/>
</dbReference>
<dbReference type="Proteomes" id="UP001589590">
    <property type="component" value="Unassembled WGS sequence"/>
</dbReference>
<dbReference type="Gene3D" id="2.30.29.80">
    <property type="match status" value="1"/>
</dbReference>
<dbReference type="RefSeq" id="WP_290268721.1">
    <property type="nucleotide sequence ID" value="NZ_JAUFQP010000007.1"/>
</dbReference>
<comment type="caution">
    <text evidence="1">The sequence shown here is derived from an EMBL/GenBank/DDBJ whole genome shotgun (WGS) entry which is preliminary data.</text>
</comment>